<evidence type="ECO:0000313" key="2">
    <source>
        <dbReference type="EMBL" id="OQD78960.1"/>
    </source>
</evidence>
<gene>
    <name evidence="2" type="ORF">PENANT_c070G03833</name>
</gene>
<feature type="region of interest" description="Disordered" evidence="1">
    <location>
        <begin position="55"/>
        <end position="78"/>
    </location>
</feature>
<accession>A0A1V6PPI7</accession>
<dbReference type="Proteomes" id="UP000191672">
    <property type="component" value="Unassembled WGS sequence"/>
</dbReference>
<evidence type="ECO:0000256" key="1">
    <source>
        <dbReference type="SAM" id="MobiDB-lite"/>
    </source>
</evidence>
<organism evidence="2 3">
    <name type="scientific">Penicillium antarcticum</name>
    <dbReference type="NCBI Taxonomy" id="416450"/>
    <lineage>
        <taxon>Eukaryota</taxon>
        <taxon>Fungi</taxon>
        <taxon>Dikarya</taxon>
        <taxon>Ascomycota</taxon>
        <taxon>Pezizomycotina</taxon>
        <taxon>Eurotiomycetes</taxon>
        <taxon>Eurotiomycetidae</taxon>
        <taxon>Eurotiales</taxon>
        <taxon>Aspergillaceae</taxon>
        <taxon>Penicillium</taxon>
    </lineage>
</organism>
<evidence type="ECO:0000313" key="3">
    <source>
        <dbReference type="Proteomes" id="UP000191672"/>
    </source>
</evidence>
<comment type="caution">
    <text evidence="2">The sequence shown here is derived from an EMBL/GenBank/DDBJ whole genome shotgun (WGS) entry which is preliminary data.</text>
</comment>
<proteinExistence type="predicted"/>
<dbReference type="STRING" id="416450.A0A1V6PPI7"/>
<sequence>MGVTDSRVVIETLSAACREAEETEKDNIENLLTKREFINLLRHLWTQIPVGTRRSIGRPTYHDPRTRSRKRLKKKHSSKISISETLRANVLRWKERPLLFFTEDGSTLDLDDLPLAQSYKYLTKSQVCIRTIPLSGPVREDEIRSLKTRGILDVEGKENLNDLANALFGKLWEKIEDSITRTTHFTGTGEGR</sequence>
<keyword evidence="3" id="KW-1185">Reference proteome</keyword>
<dbReference type="EMBL" id="MDYN01000070">
    <property type="protein sequence ID" value="OQD78960.1"/>
    <property type="molecule type" value="Genomic_DNA"/>
</dbReference>
<dbReference type="AlphaFoldDB" id="A0A1V6PPI7"/>
<protein>
    <submittedName>
        <fullName evidence="2">Uncharacterized protein</fullName>
    </submittedName>
</protein>
<reference evidence="3" key="1">
    <citation type="journal article" date="2017" name="Nat. Microbiol.">
        <title>Global analysis of biosynthetic gene clusters reveals vast potential of secondary metabolite production in Penicillium species.</title>
        <authorList>
            <person name="Nielsen J.C."/>
            <person name="Grijseels S."/>
            <person name="Prigent S."/>
            <person name="Ji B."/>
            <person name="Dainat J."/>
            <person name="Nielsen K.F."/>
            <person name="Frisvad J.C."/>
            <person name="Workman M."/>
            <person name="Nielsen J."/>
        </authorList>
    </citation>
    <scope>NUCLEOTIDE SEQUENCE [LARGE SCALE GENOMIC DNA]</scope>
    <source>
        <strain evidence="3">IBT 31811</strain>
    </source>
</reference>
<feature type="compositionally biased region" description="Basic residues" evidence="1">
    <location>
        <begin position="67"/>
        <end position="78"/>
    </location>
</feature>
<name>A0A1V6PPI7_9EURO</name>